<dbReference type="SUPFAM" id="SSF53850">
    <property type="entry name" value="Periplasmic binding protein-like II"/>
    <property type="match status" value="1"/>
</dbReference>
<evidence type="ECO:0000259" key="4">
    <source>
        <dbReference type="SMART" id="SM00079"/>
    </source>
</evidence>
<dbReference type="SMART" id="SM00062">
    <property type="entry name" value="PBPb"/>
    <property type="match status" value="1"/>
</dbReference>
<feature type="chain" id="PRO_5047064184" evidence="2">
    <location>
        <begin position="25"/>
        <end position="273"/>
    </location>
</feature>
<dbReference type="PANTHER" id="PTHR35936">
    <property type="entry name" value="MEMBRANE-BOUND LYTIC MUREIN TRANSGLYCOSYLASE F"/>
    <property type="match status" value="1"/>
</dbReference>
<name>A0ABU9DCY0_9BACL</name>
<dbReference type="InterPro" id="IPR001638">
    <property type="entry name" value="Solute-binding_3/MltF_N"/>
</dbReference>
<dbReference type="RefSeq" id="WP_341413765.1">
    <property type="nucleotide sequence ID" value="NZ_JBBPCC010000001.1"/>
</dbReference>
<keyword evidence="6" id="KW-1185">Reference proteome</keyword>
<feature type="signal peptide" evidence="2">
    <location>
        <begin position="1"/>
        <end position="24"/>
    </location>
</feature>
<protein>
    <submittedName>
        <fullName evidence="5">Transporter substrate-binding domain-containing protein</fullName>
    </submittedName>
</protein>
<dbReference type="PANTHER" id="PTHR35936:SF19">
    <property type="entry name" value="AMINO-ACID-BINDING PROTEIN YXEM-RELATED"/>
    <property type="match status" value="1"/>
</dbReference>
<gene>
    <name evidence="5" type="ORF">WMW72_02205</name>
</gene>
<organism evidence="5 6">
    <name type="scientific">Paenibacillus filicis</name>
    <dbReference type="NCBI Taxonomy" id="669464"/>
    <lineage>
        <taxon>Bacteria</taxon>
        <taxon>Bacillati</taxon>
        <taxon>Bacillota</taxon>
        <taxon>Bacilli</taxon>
        <taxon>Bacillales</taxon>
        <taxon>Paenibacillaceae</taxon>
        <taxon>Paenibacillus</taxon>
    </lineage>
</organism>
<accession>A0ABU9DCY0</accession>
<evidence type="ECO:0000256" key="2">
    <source>
        <dbReference type="SAM" id="SignalP"/>
    </source>
</evidence>
<reference evidence="5 6" key="1">
    <citation type="submission" date="2024-04" db="EMBL/GenBank/DDBJ databases">
        <title>draft genome sequnece of Paenibacillus filicis.</title>
        <authorList>
            <person name="Kim D.-U."/>
        </authorList>
    </citation>
    <scope>NUCLEOTIDE SEQUENCE [LARGE SCALE GENOMIC DNA]</scope>
    <source>
        <strain evidence="5 6">KACC14197</strain>
    </source>
</reference>
<dbReference type="Pfam" id="PF00497">
    <property type="entry name" value="SBP_bac_3"/>
    <property type="match status" value="1"/>
</dbReference>
<dbReference type="SMART" id="SM00079">
    <property type="entry name" value="PBPe"/>
    <property type="match status" value="1"/>
</dbReference>
<proteinExistence type="predicted"/>
<sequence>MKRWTRKSMALTLSALLLTGLLTACGKNETKQAAAAPEKVIRIGTNASFYPYTFKDTTGSDKLDGYEIDIWNELARELGYRVEWKIIDFASLFGALEAGQIDTIANSIATTEERKSKYDFAEPYVYSGARLVVKKGNDKVKSLADLKGKKIGVLTGSPTFVKYIKEADPEGKIEIVNYETAEGGFTDVAVGRIEATFTTTAAGLAYIKKTGQPLQIAGDSFTVIPAASVFVRNEANKERIKEVNKGLEKLVKSGKLAELSKKWFGEDLSKPGS</sequence>
<dbReference type="InterPro" id="IPR001320">
    <property type="entry name" value="Iontro_rcpt_C"/>
</dbReference>
<feature type="domain" description="Ionotropic glutamate receptor C-terminal" evidence="4">
    <location>
        <begin position="40"/>
        <end position="266"/>
    </location>
</feature>
<dbReference type="PROSITE" id="PS51257">
    <property type="entry name" value="PROKAR_LIPOPROTEIN"/>
    <property type="match status" value="1"/>
</dbReference>
<dbReference type="EMBL" id="JBBPCC010000001">
    <property type="protein sequence ID" value="MEK8126715.1"/>
    <property type="molecule type" value="Genomic_DNA"/>
</dbReference>
<evidence type="ECO:0000313" key="5">
    <source>
        <dbReference type="EMBL" id="MEK8126715.1"/>
    </source>
</evidence>
<dbReference type="Gene3D" id="3.40.190.10">
    <property type="entry name" value="Periplasmic binding protein-like II"/>
    <property type="match status" value="2"/>
</dbReference>
<evidence type="ECO:0000256" key="1">
    <source>
        <dbReference type="ARBA" id="ARBA00022729"/>
    </source>
</evidence>
<keyword evidence="1 2" id="KW-0732">Signal</keyword>
<dbReference type="Proteomes" id="UP001469365">
    <property type="component" value="Unassembled WGS sequence"/>
</dbReference>
<evidence type="ECO:0000313" key="6">
    <source>
        <dbReference type="Proteomes" id="UP001469365"/>
    </source>
</evidence>
<evidence type="ECO:0000259" key="3">
    <source>
        <dbReference type="SMART" id="SM00062"/>
    </source>
</evidence>
<comment type="caution">
    <text evidence="5">The sequence shown here is derived from an EMBL/GenBank/DDBJ whole genome shotgun (WGS) entry which is preliminary data.</text>
</comment>
<feature type="domain" description="Solute-binding protein family 3/N-terminal" evidence="3">
    <location>
        <begin position="40"/>
        <end position="267"/>
    </location>
</feature>